<dbReference type="Pfam" id="PF00534">
    <property type="entry name" value="Glycos_transf_1"/>
    <property type="match status" value="1"/>
</dbReference>
<dbReference type="GO" id="GO:0016757">
    <property type="term" value="F:glycosyltransferase activity"/>
    <property type="evidence" value="ECO:0007669"/>
    <property type="project" value="InterPro"/>
</dbReference>
<dbReference type="Proteomes" id="UP000053024">
    <property type="component" value="Unassembled WGS sequence"/>
</dbReference>
<dbReference type="PANTHER" id="PTHR12526">
    <property type="entry name" value="GLYCOSYLTRANSFERASE"/>
    <property type="match status" value="1"/>
</dbReference>
<evidence type="ECO:0000313" key="5">
    <source>
        <dbReference type="Proteomes" id="UP000053024"/>
    </source>
</evidence>
<dbReference type="InterPro" id="IPR001296">
    <property type="entry name" value="Glyco_trans_1"/>
</dbReference>
<organism evidence="4 5">
    <name type="scientific">Streptomyces bungoensis</name>
    <dbReference type="NCBI Taxonomy" id="285568"/>
    <lineage>
        <taxon>Bacteria</taxon>
        <taxon>Bacillati</taxon>
        <taxon>Actinomycetota</taxon>
        <taxon>Actinomycetes</taxon>
        <taxon>Kitasatosporales</taxon>
        <taxon>Streptomycetaceae</taxon>
        <taxon>Streptomyces</taxon>
    </lineage>
</organism>
<dbReference type="SUPFAM" id="SSF53756">
    <property type="entry name" value="UDP-Glycosyltransferase/glycogen phosphorylase"/>
    <property type="match status" value="1"/>
</dbReference>
<feature type="domain" description="Glycosyl transferase family 1" evidence="3">
    <location>
        <begin position="486"/>
        <end position="658"/>
    </location>
</feature>
<evidence type="ECO:0000256" key="2">
    <source>
        <dbReference type="ARBA" id="ARBA00022679"/>
    </source>
</evidence>
<dbReference type="AlphaFoldDB" id="A0A101TCZ4"/>
<dbReference type="EMBL" id="LMWX01000002">
    <property type="protein sequence ID" value="KUN90153.1"/>
    <property type="molecule type" value="Genomic_DNA"/>
</dbReference>
<evidence type="ECO:0000313" key="4">
    <source>
        <dbReference type="EMBL" id="KUN90153.1"/>
    </source>
</evidence>
<protein>
    <recommendedName>
        <fullName evidence="1">D-inositol 3-phosphate glycosyltransferase</fullName>
    </recommendedName>
</protein>
<accession>A0A101TCZ4</accession>
<dbReference type="Gene3D" id="3.40.50.2000">
    <property type="entry name" value="Glycogen Phosphorylase B"/>
    <property type="match status" value="2"/>
</dbReference>
<sequence length="700" mass="74569">MSPAASAPASRPPHGAADRDPLVAARTAFFTCARAAGPRGAALPHVPGGADTGDLALLLEAEYGLRPHVVTRGRPARLGREDVTVASLRQACRLAVPFTPEALLAHAHGGPRLSTVLTEMWPETVRRYGAEHAEDTLRQVFRHGAPGPARVALLLELAETSGLRPLSARRAARLAADADRATRHAVWRYLHRLPSGAGHLPPPTAAADPYERLLLAPPEPLAGTAWPATGLLVAQTMLLGALDTPGQGLSGGLSVLLAGLGDRLATGDGIAAVLTVVPAGHEDLARDPRLLAERGPGHWVLRLPVDAPAAPQQDALHTHRPALAWWAARLLGGLPRPLDLLHARYADDGSLALAQAAERLGARLVFTATPDPHRHVAERYAAHPDPAEAGEQLRHDLHRVFVADRLVDRADTVIGIPGRTGSQDLVRHFPALGARYGDAGPAAPPEGIAPYTPAENEHELREDLLAALFADGTRSDSLDPGDRALPLLLCVGRLHPVKQQHLLLGAWLTSGLWRRTTLVIVGGGTDRPTPAEQRMSAALRALVAGREPAARRLALLPAMPNDRVRRLERTLAEPERGMRAWYVCPSAKEEFGIAVLEAMEAGLPAAGPRRGGVPHYLRDGVNGILLDTGSAGGLARGLRRLVSVPEEQRTRLARAGRHTVTSRYSLTTMADTLAHEYRETVRAHRPAAGQRPGAAEVFEG</sequence>
<dbReference type="OrthoDB" id="2421289at2"/>
<evidence type="ECO:0000256" key="1">
    <source>
        <dbReference type="ARBA" id="ARBA00021292"/>
    </source>
</evidence>
<comment type="caution">
    <text evidence="4">The sequence shown here is derived from an EMBL/GenBank/DDBJ whole genome shotgun (WGS) entry which is preliminary data.</text>
</comment>
<dbReference type="RefSeq" id="WP_061914778.1">
    <property type="nucleotide sequence ID" value="NZ_JBEYBH010000021.1"/>
</dbReference>
<gene>
    <name evidence="4" type="ORF">AQJ66_00720</name>
</gene>
<dbReference type="CDD" id="cd03801">
    <property type="entry name" value="GT4_PimA-like"/>
    <property type="match status" value="1"/>
</dbReference>
<keyword evidence="5" id="KW-1185">Reference proteome</keyword>
<keyword evidence="2" id="KW-0808">Transferase</keyword>
<evidence type="ECO:0000259" key="3">
    <source>
        <dbReference type="Pfam" id="PF00534"/>
    </source>
</evidence>
<dbReference type="STRING" id="285568.AQJ66_00720"/>
<reference evidence="4 5" key="1">
    <citation type="submission" date="2015-10" db="EMBL/GenBank/DDBJ databases">
        <title>Draft genome sequence of Streptomyces bungoensis DSM 41781, type strain for the species Streptomyces bungoensis.</title>
        <authorList>
            <person name="Ruckert C."/>
            <person name="Winkler A."/>
            <person name="Kalinowski J."/>
            <person name="Kampfer P."/>
            <person name="Glaeser S."/>
        </authorList>
    </citation>
    <scope>NUCLEOTIDE SEQUENCE [LARGE SCALE GENOMIC DNA]</scope>
    <source>
        <strain evidence="4 5">DSM 41781</strain>
    </source>
</reference>
<proteinExistence type="predicted"/>
<name>A0A101TCZ4_9ACTN</name>